<evidence type="ECO:0000313" key="3">
    <source>
        <dbReference type="Proteomes" id="UP000518300"/>
    </source>
</evidence>
<accession>A0A848LQ78</accession>
<dbReference type="Proteomes" id="UP000518300">
    <property type="component" value="Unassembled WGS sequence"/>
</dbReference>
<dbReference type="InterPro" id="IPR045584">
    <property type="entry name" value="Pilin-like"/>
</dbReference>
<keyword evidence="1" id="KW-1133">Transmembrane helix</keyword>
<dbReference type="SUPFAM" id="SSF54523">
    <property type="entry name" value="Pili subunits"/>
    <property type="match status" value="1"/>
</dbReference>
<name>A0A848LQ78_9BACT</name>
<dbReference type="Gene3D" id="3.30.700.10">
    <property type="entry name" value="Glycoprotein, Type 4 Pilin"/>
    <property type="match status" value="1"/>
</dbReference>
<evidence type="ECO:0000313" key="2">
    <source>
        <dbReference type="EMBL" id="NMO20055.1"/>
    </source>
</evidence>
<organism evidence="2 3">
    <name type="scientific">Pyxidicoccus fallax</name>
    <dbReference type="NCBI Taxonomy" id="394095"/>
    <lineage>
        <taxon>Bacteria</taxon>
        <taxon>Pseudomonadati</taxon>
        <taxon>Myxococcota</taxon>
        <taxon>Myxococcia</taxon>
        <taxon>Myxococcales</taxon>
        <taxon>Cystobacterineae</taxon>
        <taxon>Myxococcaceae</taxon>
        <taxon>Pyxidicoccus</taxon>
    </lineage>
</organism>
<proteinExistence type="predicted"/>
<keyword evidence="3" id="KW-1185">Reference proteome</keyword>
<dbReference type="AlphaFoldDB" id="A0A848LQ78"/>
<dbReference type="Pfam" id="PF07963">
    <property type="entry name" value="N_methyl"/>
    <property type="match status" value="1"/>
</dbReference>
<feature type="transmembrane region" description="Helical" evidence="1">
    <location>
        <begin position="12"/>
        <end position="30"/>
    </location>
</feature>
<comment type="caution">
    <text evidence="2">The sequence shown here is derived from an EMBL/GenBank/DDBJ whole genome shotgun (WGS) entry which is preliminary data.</text>
</comment>
<dbReference type="NCBIfam" id="TIGR02532">
    <property type="entry name" value="IV_pilin_GFxxxE"/>
    <property type="match status" value="1"/>
</dbReference>
<dbReference type="PROSITE" id="PS00409">
    <property type="entry name" value="PROKAR_NTER_METHYL"/>
    <property type="match status" value="1"/>
</dbReference>
<reference evidence="2 3" key="1">
    <citation type="submission" date="2020-04" db="EMBL/GenBank/DDBJ databases">
        <title>Draft genome of Pyxidicoccus fallax type strain.</title>
        <authorList>
            <person name="Whitworth D.E."/>
        </authorList>
    </citation>
    <scope>NUCLEOTIDE SEQUENCE [LARGE SCALE GENOMIC DNA]</scope>
    <source>
        <strain evidence="2 3">DSM 14698</strain>
    </source>
</reference>
<evidence type="ECO:0000256" key="1">
    <source>
        <dbReference type="SAM" id="Phobius"/>
    </source>
</evidence>
<keyword evidence="1" id="KW-0812">Transmembrane</keyword>
<dbReference type="EMBL" id="JABBJJ010000221">
    <property type="protein sequence ID" value="NMO20055.1"/>
    <property type="molecule type" value="Genomic_DNA"/>
</dbReference>
<keyword evidence="1" id="KW-0472">Membrane</keyword>
<dbReference type="InterPro" id="IPR012902">
    <property type="entry name" value="N_methyl_site"/>
</dbReference>
<sequence>MRHGRGMTLIELSVALAIAGVLISLALVSFQRGIDRQRESEAVRELASFALRARQRAMATNQPVRLVVEPNVQRLDGTVRTVARWERLRCDNAWDNDVCPQTTCTNTTCRANPACCDEVGPELVLPTSMNAASVHGLCYLPGTGRPVRPGNLGCMRGMLDNTTALNAAIPGNLRVNFNSGRARSLLMVEGVTGLVNVLDCDSQAAAARPVAECRN</sequence>
<protein>
    <submittedName>
        <fullName evidence="2">Prepilin-type N-terminal cleavage/methylation domain-containing protein</fullName>
    </submittedName>
</protein>
<gene>
    <name evidence="2" type="ORF">HG543_35105</name>
</gene>